<keyword evidence="2" id="KW-1185">Reference proteome</keyword>
<dbReference type="STRING" id="425400.LS65_10200"/>
<evidence type="ECO:0000313" key="1">
    <source>
        <dbReference type="EMBL" id="TLD99887.1"/>
    </source>
</evidence>
<dbReference type="EMBL" id="JRMQ02000016">
    <property type="protein sequence ID" value="TLD99887.1"/>
    <property type="molecule type" value="Genomic_DNA"/>
</dbReference>
<evidence type="ECO:0008006" key="3">
    <source>
        <dbReference type="Google" id="ProtNLM"/>
    </source>
</evidence>
<dbReference type="AlphaFoldDB" id="A0A4U8TM41"/>
<accession>A0A4U8TM41</accession>
<protein>
    <recommendedName>
        <fullName evidence="3">Phage tail protein</fullName>
    </recommendedName>
</protein>
<organism evidence="1 2">
    <name type="scientific">Helicobacter japonicus</name>
    <dbReference type="NCBI Taxonomy" id="425400"/>
    <lineage>
        <taxon>Bacteria</taxon>
        <taxon>Pseudomonadati</taxon>
        <taxon>Campylobacterota</taxon>
        <taxon>Epsilonproteobacteria</taxon>
        <taxon>Campylobacterales</taxon>
        <taxon>Helicobacteraceae</taxon>
        <taxon>Helicobacter</taxon>
    </lineage>
</organism>
<dbReference type="OrthoDB" id="5322160at2"/>
<name>A0A4U8TM41_9HELI</name>
<dbReference type="RefSeq" id="WP_034363847.1">
    <property type="nucleotide sequence ID" value="NZ_CAJUDB010000013.1"/>
</dbReference>
<dbReference type="Proteomes" id="UP000029707">
    <property type="component" value="Unassembled WGS sequence"/>
</dbReference>
<proteinExistence type="predicted"/>
<gene>
    <name evidence="1" type="ORF">LS65_008905</name>
</gene>
<dbReference type="GeneID" id="82322250"/>
<evidence type="ECO:0000313" key="2">
    <source>
        <dbReference type="Proteomes" id="UP000029707"/>
    </source>
</evidence>
<sequence length="190" mass="20702">MNNTQKDNLFLSGGVMYLQPYLPDGSLGSQKFDMGATEITLTRDTTTATAFTRSAGLKQKIAEVVTEENYTLKIKCNSFSPANLAAALGSESKVVDFAAGEILPSGEVADKEYRFIEIKAGSNPLLKAKLTFVGAPVQARQVIGVVYEANIKMSGDLPLMSEEFATMDFEGSANKTDEGYYTHYIQQTRE</sequence>
<comment type="caution">
    <text evidence="1">The sequence shown here is derived from an EMBL/GenBank/DDBJ whole genome shotgun (WGS) entry which is preliminary data.</text>
</comment>
<reference evidence="1 2" key="1">
    <citation type="journal article" date="2014" name="Genome Announc.">
        <title>Draft genome sequences of eight enterohepatic helicobacter species isolated from both laboratory and wild rodents.</title>
        <authorList>
            <person name="Sheh A."/>
            <person name="Shen Z."/>
            <person name="Fox J.G."/>
        </authorList>
    </citation>
    <scope>NUCLEOTIDE SEQUENCE [LARGE SCALE GENOMIC DNA]</scope>
    <source>
        <strain evidence="1 2">MIT 01-6451</strain>
    </source>
</reference>